<evidence type="ECO:0000256" key="4">
    <source>
        <dbReference type="ARBA" id="ARBA00005735"/>
    </source>
</evidence>
<protein>
    <recommendedName>
        <fullName evidence="17">RING-type domain-containing protein</fullName>
    </recommendedName>
</protein>
<evidence type="ECO:0000256" key="9">
    <source>
        <dbReference type="ARBA" id="ARBA00022771"/>
    </source>
</evidence>
<evidence type="ECO:0000256" key="7">
    <source>
        <dbReference type="ARBA" id="ARBA00022692"/>
    </source>
</evidence>
<keyword evidence="10" id="KW-0862">Zinc</keyword>
<dbReference type="Gene3D" id="2.130.10.10">
    <property type="entry name" value="YVTN repeat-like/Quinoprotein amine dehydrogenase"/>
    <property type="match status" value="1"/>
</dbReference>
<dbReference type="GO" id="GO:0006904">
    <property type="term" value="P:vesicle docking involved in exocytosis"/>
    <property type="evidence" value="ECO:0007669"/>
    <property type="project" value="TreeGrafter"/>
</dbReference>
<comment type="subcellular location">
    <subcellularLocation>
        <location evidence="1">Late endosome membrane</location>
        <topology evidence="1">Peripheral membrane protein</topology>
        <orientation evidence="1">Cytoplasmic side</orientation>
    </subcellularLocation>
    <subcellularLocation>
        <location evidence="2">Membrane</location>
        <topology evidence="2">Single-pass type II membrane protein</topology>
    </subcellularLocation>
</comment>
<proteinExistence type="inferred from homology"/>
<reference evidence="18 19" key="1">
    <citation type="journal article" date="2017" name="BMC Biol.">
        <title>Genomic innovations, transcriptional plasticity and gene loss underlying the evolution and divergence of two highly polyphagous and invasive Helicoverpa pest species.</title>
        <authorList>
            <person name="Pearce S.L."/>
            <person name="Clarke D.F."/>
            <person name="East P.D."/>
            <person name="Elfekih S."/>
            <person name="Gordon K.H."/>
            <person name="Jermiin L.S."/>
            <person name="McGaughran A."/>
            <person name="Oakeshott J.G."/>
            <person name="Papanikolaou A."/>
            <person name="Perera O.P."/>
            <person name="Rane R.V."/>
            <person name="Richards S."/>
            <person name="Tay W.T."/>
            <person name="Walsh T.K."/>
            <person name="Anderson A."/>
            <person name="Anderson C.J."/>
            <person name="Asgari S."/>
            <person name="Board P.G."/>
            <person name="Bretschneider A."/>
            <person name="Campbell P.M."/>
            <person name="Chertemps T."/>
            <person name="Christeller J.T."/>
            <person name="Coppin C.W."/>
            <person name="Downes S.J."/>
            <person name="Duan G."/>
            <person name="Farnsworth C.A."/>
            <person name="Good R.T."/>
            <person name="Han L.B."/>
            <person name="Han Y.C."/>
            <person name="Hatje K."/>
            <person name="Horne I."/>
            <person name="Huang Y.P."/>
            <person name="Hughes D.S."/>
            <person name="Jacquin-Joly E."/>
            <person name="James W."/>
            <person name="Jhangiani S."/>
            <person name="Kollmar M."/>
            <person name="Kuwar S.S."/>
            <person name="Li S."/>
            <person name="Liu N.Y."/>
            <person name="Maibeche M.T."/>
            <person name="Miller J.R."/>
            <person name="Montagne N."/>
            <person name="Perry T."/>
            <person name="Qu J."/>
            <person name="Song S.V."/>
            <person name="Sutton G.G."/>
            <person name="Vogel H."/>
            <person name="Walenz B.P."/>
            <person name="Xu W."/>
            <person name="Zhang H.J."/>
            <person name="Zou Z."/>
            <person name="Batterham P."/>
            <person name="Edwards O.R."/>
            <person name="Feyereisen R."/>
            <person name="Gibbs R.A."/>
            <person name="Heckel D.G."/>
            <person name="McGrath A."/>
            <person name="Robin C."/>
            <person name="Scherer S.E."/>
            <person name="Worley K.C."/>
            <person name="Wu Y.D."/>
        </authorList>
    </citation>
    <scope>NUCLEOTIDE SEQUENCE [LARGE SCALE GENOMIC DNA]</scope>
    <source>
        <strain evidence="18">Harm_GR_Male_#8</strain>
        <tissue evidence="18">Whole organism</tissue>
    </source>
</reference>
<sequence>MDLCNKTQPYNRGKLLNVGFAEATRSRKDGFSCIILHEPHIVPMDSRNLYRCSWYPRQLATSVERPLKAPYVPLLGGAIAMTPEQFAKFNGFSNLYWGNDADYYDLYNRINMTNYYIENSNPVVGKYKTIRKGLALWHKSEFMTTPSPLYLLDGLTTLSYSVDSFELRRFYTYLQVNIDTENDNKMKTDQINTVLHPWRKFSFFDIHKNVDNGKVAECLQDTNVTATTSGNGHVVLCDVTGWAHLISRSWEVTSFKAYELTVTLAQQLPHNPYLVTIGEDEPGVNPLIKVWDWSRSDRHGNPTCARVSRAVPSHMRPTPATALAVHDNKVVNAYELTVTLAQQLPHNPYLVTIGEDEPGVNPLIKVWDWSRSDRHGNPTCARVSRAVPSHMRPTPATALAVHDNKSLMAVGFLDGSVSLFRGDIARQRSGKMRTLPETGTSPITALAFNWRAQVALHLRSGDAEAALAVCRRRGALCPRLWLDVLWAPPPPRCLPELLNVIANEKLLSPILVIDCLASTPTYTLGDVRKYLTDVLKSENDVITREQQLSNKYREESSRMKELTSVLQRQPVVFQSSRCAVCNKPLELPTMHFLCQHSFHQSCFTTYAESENECVVCANARRRPDSQPQIAETLHARLHNEHDPYAVVSEYYGRGLFNKLTVVTEGGVVEPPAPAPLAPAPAPVPAPAPQPYGPGAEAKLRQMEGQSKQVYVANAAKQVAPKGTTVVPVPEGRMRLIEQQRYSSSLEANLNKLEPVHKPSPYSSPMTAKKRFEEKPQSTGVSPVVQNISSAISNGASKNPFEDPYDETKNPFAEEATEPTNPFSEDDDYDNNYNPFS</sequence>
<dbReference type="GO" id="GO:0016757">
    <property type="term" value="F:glycosyltransferase activity"/>
    <property type="evidence" value="ECO:0007669"/>
    <property type="project" value="UniProtKB-KW"/>
</dbReference>
<evidence type="ECO:0000259" key="17">
    <source>
        <dbReference type="PROSITE" id="PS50089"/>
    </source>
</evidence>
<keyword evidence="14" id="KW-0325">Glycoprotein</keyword>
<keyword evidence="8" id="KW-0479">Metal-binding</keyword>
<dbReference type="UniPathway" id="UPA00378"/>
<dbReference type="SUPFAM" id="SSF50978">
    <property type="entry name" value="WD40 repeat-like"/>
    <property type="match status" value="1"/>
</dbReference>
<evidence type="ECO:0000256" key="10">
    <source>
        <dbReference type="ARBA" id="ARBA00022833"/>
    </source>
</evidence>
<evidence type="ECO:0000256" key="1">
    <source>
        <dbReference type="ARBA" id="ARBA00004492"/>
    </source>
</evidence>
<dbReference type="SUPFAM" id="SSF53448">
    <property type="entry name" value="Nucleotide-diphospho-sugar transferases"/>
    <property type="match status" value="1"/>
</dbReference>
<evidence type="ECO:0000313" key="19">
    <source>
        <dbReference type="Proteomes" id="UP000249218"/>
    </source>
</evidence>
<dbReference type="GO" id="GO:0008270">
    <property type="term" value="F:zinc ion binding"/>
    <property type="evidence" value="ECO:0007669"/>
    <property type="project" value="UniProtKB-KW"/>
</dbReference>
<evidence type="ECO:0000256" key="11">
    <source>
        <dbReference type="ARBA" id="ARBA00022968"/>
    </source>
</evidence>
<dbReference type="EMBL" id="KZ149958">
    <property type="protein sequence ID" value="PZC76445.1"/>
    <property type="molecule type" value="Genomic_DNA"/>
</dbReference>
<dbReference type="GO" id="GO:0005975">
    <property type="term" value="P:carbohydrate metabolic process"/>
    <property type="evidence" value="ECO:0007669"/>
    <property type="project" value="InterPro"/>
</dbReference>
<evidence type="ECO:0000256" key="6">
    <source>
        <dbReference type="ARBA" id="ARBA00022679"/>
    </source>
</evidence>
<dbReference type="SUPFAM" id="SSF57850">
    <property type="entry name" value="RING/U-box"/>
    <property type="match status" value="1"/>
</dbReference>
<keyword evidence="5" id="KW-0328">Glycosyltransferase</keyword>
<dbReference type="GO" id="GO:0007033">
    <property type="term" value="P:vacuole organization"/>
    <property type="evidence" value="ECO:0007669"/>
    <property type="project" value="TreeGrafter"/>
</dbReference>
<evidence type="ECO:0000256" key="14">
    <source>
        <dbReference type="ARBA" id="ARBA00023180"/>
    </source>
</evidence>
<feature type="compositionally biased region" description="Polar residues" evidence="16">
    <location>
        <begin position="776"/>
        <end position="796"/>
    </location>
</feature>
<dbReference type="InterPro" id="IPR013083">
    <property type="entry name" value="Znf_RING/FYVE/PHD"/>
</dbReference>
<dbReference type="CDD" id="cd16688">
    <property type="entry name" value="RING-H2_Vps11"/>
    <property type="match status" value="1"/>
</dbReference>
<organism evidence="18 19">
    <name type="scientific">Helicoverpa armigera</name>
    <name type="common">Cotton bollworm</name>
    <name type="synonym">Heliothis armigera</name>
    <dbReference type="NCBI Taxonomy" id="29058"/>
    <lineage>
        <taxon>Eukaryota</taxon>
        <taxon>Metazoa</taxon>
        <taxon>Ecdysozoa</taxon>
        <taxon>Arthropoda</taxon>
        <taxon>Hexapoda</taxon>
        <taxon>Insecta</taxon>
        <taxon>Pterygota</taxon>
        <taxon>Neoptera</taxon>
        <taxon>Endopterygota</taxon>
        <taxon>Lepidoptera</taxon>
        <taxon>Glossata</taxon>
        <taxon>Ditrysia</taxon>
        <taxon>Noctuoidea</taxon>
        <taxon>Noctuidae</taxon>
        <taxon>Heliothinae</taxon>
        <taxon>Helicoverpa</taxon>
    </lineage>
</organism>
<dbReference type="GO" id="GO:0031902">
    <property type="term" value="C:late endosome membrane"/>
    <property type="evidence" value="ECO:0007669"/>
    <property type="project" value="UniProtKB-SubCell"/>
</dbReference>
<keyword evidence="12" id="KW-1133">Transmembrane helix</keyword>
<keyword evidence="13" id="KW-0472">Membrane</keyword>
<dbReference type="GO" id="GO:0048284">
    <property type="term" value="P:organelle fusion"/>
    <property type="evidence" value="ECO:0007669"/>
    <property type="project" value="TreeGrafter"/>
</dbReference>
<dbReference type="Pfam" id="PF23341">
    <property type="entry name" value="PEP5_VPS11_N"/>
    <property type="match status" value="2"/>
</dbReference>
<dbReference type="Gene3D" id="3.90.550.10">
    <property type="entry name" value="Spore Coat Polysaccharide Biosynthesis Protein SpsA, Chain A"/>
    <property type="match status" value="1"/>
</dbReference>
<evidence type="ECO:0000256" key="13">
    <source>
        <dbReference type="ARBA" id="ARBA00023136"/>
    </source>
</evidence>
<evidence type="ECO:0000256" key="12">
    <source>
        <dbReference type="ARBA" id="ARBA00022989"/>
    </source>
</evidence>
<keyword evidence="19" id="KW-1185">Reference proteome</keyword>
<evidence type="ECO:0000256" key="8">
    <source>
        <dbReference type="ARBA" id="ARBA00022723"/>
    </source>
</evidence>
<evidence type="ECO:0000256" key="3">
    <source>
        <dbReference type="ARBA" id="ARBA00004922"/>
    </source>
</evidence>
<keyword evidence="7" id="KW-0812">Transmembrane</keyword>
<dbReference type="PROSITE" id="PS50089">
    <property type="entry name" value="ZF_RING_2"/>
    <property type="match status" value="1"/>
</dbReference>
<gene>
    <name evidence="18" type="primary">HaOG204684</name>
    <name evidence="18" type="ORF">B5X24_HaOG204684</name>
</gene>
<dbReference type="InterPro" id="IPR029044">
    <property type="entry name" value="Nucleotide-diphossugar_trans"/>
</dbReference>
<evidence type="ECO:0000256" key="5">
    <source>
        <dbReference type="ARBA" id="ARBA00022676"/>
    </source>
</evidence>
<dbReference type="Pfam" id="PF02709">
    <property type="entry name" value="Glyco_transf_7C"/>
    <property type="match status" value="1"/>
</dbReference>
<dbReference type="Proteomes" id="UP000249218">
    <property type="component" value="Unassembled WGS sequence"/>
</dbReference>
<dbReference type="InterPro" id="IPR027995">
    <property type="entry name" value="Galactosyl_T_N"/>
</dbReference>
<feature type="region of interest" description="Disordered" evidence="16">
    <location>
        <begin position="753"/>
        <end position="836"/>
    </location>
</feature>
<dbReference type="PANTHER" id="PTHR23323">
    <property type="entry name" value="VACUOLAR PROTEIN SORTING-ASSOCIATED PROTEIN"/>
    <property type="match status" value="1"/>
</dbReference>
<comment type="similarity">
    <text evidence="4">Belongs to the glycosyltransferase 7 family.</text>
</comment>
<dbReference type="Gene3D" id="3.30.40.10">
    <property type="entry name" value="Zinc/RING finger domain, C3HC4 (zinc finger)"/>
    <property type="match status" value="1"/>
</dbReference>
<dbReference type="OrthoDB" id="26184at2759"/>
<dbReference type="PRINTS" id="PR02050">
    <property type="entry name" value="B14GALTRFASE"/>
</dbReference>
<dbReference type="InterPro" id="IPR015943">
    <property type="entry name" value="WD40/YVTN_repeat-like_dom_sf"/>
</dbReference>
<dbReference type="PANTHER" id="PTHR23323:SF24">
    <property type="entry name" value="VACUOLAR PROTEIN SORTING-ASSOCIATED PROTEIN 11 HOMOLOG"/>
    <property type="match status" value="1"/>
</dbReference>
<dbReference type="GO" id="GO:0007032">
    <property type="term" value="P:endosome organization"/>
    <property type="evidence" value="ECO:0007669"/>
    <property type="project" value="TreeGrafter"/>
</dbReference>
<dbReference type="InterPro" id="IPR003859">
    <property type="entry name" value="Galactosyl_T"/>
</dbReference>
<dbReference type="InterPro" id="IPR001841">
    <property type="entry name" value="Znf_RING"/>
</dbReference>
<evidence type="ECO:0000256" key="16">
    <source>
        <dbReference type="SAM" id="MobiDB-lite"/>
    </source>
</evidence>
<evidence type="ECO:0000256" key="2">
    <source>
        <dbReference type="ARBA" id="ARBA00004606"/>
    </source>
</evidence>
<dbReference type="Pfam" id="PF13733">
    <property type="entry name" value="Glyco_transf_7N"/>
    <property type="match status" value="1"/>
</dbReference>
<dbReference type="InterPro" id="IPR036322">
    <property type="entry name" value="WD40_repeat_dom_sf"/>
</dbReference>
<dbReference type="GO" id="GO:0030897">
    <property type="term" value="C:HOPS complex"/>
    <property type="evidence" value="ECO:0007669"/>
    <property type="project" value="TreeGrafter"/>
</dbReference>
<keyword evidence="11" id="KW-0735">Signal-anchor</keyword>
<feature type="domain" description="RING-type" evidence="17">
    <location>
        <begin position="578"/>
        <end position="616"/>
    </location>
</feature>
<dbReference type="InterPro" id="IPR057307">
    <property type="entry name" value="PEP5_VPS11_N"/>
</dbReference>
<name>A0A2W1BS46_HELAM</name>
<dbReference type="GO" id="GO:0030674">
    <property type="term" value="F:protein-macromolecule adaptor activity"/>
    <property type="evidence" value="ECO:0007669"/>
    <property type="project" value="TreeGrafter"/>
</dbReference>
<keyword evidence="9 15" id="KW-0863">Zinc-finger</keyword>
<dbReference type="AlphaFoldDB" id="A0A2W1BS46"/>
<comment type="pathway">
    <text evidence="3">Protein modification; protein glycosylation.</text>
</comment>
<dbReference type="Pfam" id="PF13923">
    <property type="entry name" value="zf-C3HC4_2"/>
    <property type="match status" value="1"/>
</dbReference>
<evidence type="ECO:0000256" key="15">
    <source>
        <dbReference type="PROSITE-ProRule" id="PRU00175"/>
    </source>
</evidence>
<keyword evidence="6" id="KW-0808">Transferase</keyword>
<accession>A0A2W1BS46</accession>
<dbReference type="InterPro" id="IPR027791">
    <property type="entry name" value="Galactosyl_T_C"/>
</dbReference>
<evidence type="ECO:0000313" key="18">
    <source>
        <dbReference type="EMBL" id="PZC76445.1"/>
    </source>
</evidence>